<proteinExistence type="predicted"/>
<evidence type="ECO:0000256" key="1">
    <source>
        <dbReference type="SAM" id="Coils"/>
    </source>
</evidence>
<organism evidence="3 4">
    <name type="scientific">Cymbomonas tetramitiformis</name>
    <dbReference type="NCBI Taxonomy" id="36881"/>
    <lineage>
        <taxon>Eukaryota</taxon>
        <taxon>Viridiplantae</taxon>
        <taxon>Chlorophyta</taxon>
        <taxon>Pyramimonadophyceae</taxon>
        <taxon>Pyramimonadales</taxon>
        <taxon>Pyramimonadaceae</taxon>
        <taxon>Cymbomonas</taxon>
    </lineage>
</organism>
<name>A0AAE0LJ88_9CHLO</name>
<dbReference type="EMBL" id="LGRX02000961">
    <property type="protein sequence ID" value="KAK3287208.1"/>
    <property type="molecule type" value="Genomic_DNA"/>
</dbReference>
<evidence type="ECO:0000256" key="2">
    <source>
        <dbReference type="SAM" id="MobiDB-lite"/>
    </source>
</evidence>
<dbReference type="Proteomes" id="UP001190700">
    <property type="component" value="Unassembled WGS sequence"/>
</dbReference>
<accession>A0AAE0LJ88</accession>
<gene>
    <name evidence="3" type="ORF">CYMTET_5270</name>
</gene>
<comment type="caution">
    <text evidence="3">The sequence shown here is derived from an EMBL/GenBank/DDBJ whole genome shotgun (WGS) entry which is preliminary data.</text>
</comment>
<feature type="coiled-coil region" evidence="1">
    <location>
        <begin position="309"/>
        <end position="336"/>
    </location>
</feature>
<evidence type="ECO:0000313" key="3">
    <source>
        <dbReference type="EMBL" id="KAK3287208.1"/>
    </source>
</evidence>
<feature type="region of interest" description="Disordered" evidence="2">
    <location>
        <begin position="284"/>
        <end position="306"/>
    </location>
</feature>
<keyword evidence="4" id="KW-1185">Reference proteome</keyword>
<keyword evidence="1" id="KW-0175">Coiled coil</keyword>
<evidence type="ECO:0000313" key="4">
    <source>
        <dbReference type="Proteomes" id="UP001190700"/>
    </source>
</evidence>
<protein>
    <submittedName>
        <fullName evidence="3">Uncharacterized protein</fullName>
    </submittedName>
</protein>
<reference evidence="3 4" key="1">
    <citation type="journal article" date="2015" name="Genome Biol. Evol.">
        <title>Comparative Genomics of a Bacterivorous Green Alga Reveals Evolutionary Causalities and Consequences of Phago-Mixotrophic Mode of Nutrition.</title>
        <authorList>
            <person name="Burns J.A."/>
            <person name="Paasch A."/>
            <person name="Narechania A."/>
            <person name="Kim E."/>
        </authorList>
    </citation>
    <scope>NUCLEOTIDE SEQUENCE [LARGE SCALE GENOMIC DNA]</scope>
    <source>
        <strain evidence="3 4">PLY_AMNH</strain>
    </source>
</reference>
<dbReference type="AlphaFoldDB" id="A0AAE0LJ88"/>
<sequence length="401" mass="42372">MRFATKTGGRDVLLEVCNHLVAGWAPGEVREWLAGARLVALLKDDLGVNGRHIACGKVLRKLMAKVICTQRAEALRGFMGVGKMTSTVGCGRPRLGRRLGSIWGSTLFRQPDSGTRARGERGPVEITLALVHSPQAAECALRSGRARSPSASAVHDDFTGYLTYSPNHSPDVTVLDAEGPGGGEQGGNGDVRPHQLAPFGMEVYGGLGPGADGFLKKMRRRFRERRYMKENVGEEEDQGVALGKVFGDELVEGVGGEARAPTPNMGKGLDVRRMDVVVVRKGLGDRDLGSSGGQTRRGRRDAGEAGRMASRLLESVEDVQQEAENLRAAELRDEAQGLGTAEAWSAEVSVGASGPSQQAALPHHLSVQDTLAEGDGLVSPGPECGVATLEQSGASPAQALL</sequence>